<reference evidence="8" key="1">
    <citation type="submission" date="2022-07" db="EMBL/GenBank/DDBJ databases">
        <authorList>
            <person name="Trinca V."/>
            <person name="Uliana J.V.C."/>
            <person name="Torres T.T."/>
            <person name="Ward R.J."/>
            <person name="Monesi N."/>
        </authorList>
    </citation>
    <scope>NUCLEOTIDE SEQUENCE</scope>
    <source>
        <strain evidence="8">HSMRA1968</strain>
        <tissue evidence="8">Whole embryos</tissue>
    </source>
</reference>
<comment type="function">
    <text evidence="6">May play a role in fatty acid biosynthesis and insulin sensitivity.</text>
</comment>
<dbReference type="InterPro" id="IPR029045">
    <property type="entry name" value="ClpP/crotonase-like_dom_sf"/>
</dbReference>
<organism evidence="8 9">
    <name type="scientific">Pseudolycoriella hygida</name>
    <dbReference type="NCBI Taxonomy" id="35572"/>
    <lineage>
        <taxon>Eukaryota</taxon>
        <taxon>Metazoa</taxon>
        <taxon>Ecdysozoa</taxon>
        <taxon>Arthropoda</taxon>
        <taxon>Hexapoda</taxon>
        <taxon>Insecta</taxon>
        <taxon>Pterygota</taxon>
        <taxon>Neoptera</taxon>
        <taxon>Endopterygota</taxon>
        <taxon>Diptera</taxon>
        <taxon>Nematocera</taxon>
        <taxon>Sciaroidea</taxon>
        <taxon>Sciaridae</taxon>
        <taxon>Pseudolycoriella</taxon>
    </lineage>
</organism>
<keyword evidence="2" id="KW-0276">Fatty acid metabolism</keyword>
<dbReference type="OrthoDB" id="2139957at2759"/>
<dbReference type="AlphaFoldDB" id="A0A9Q0MMP7"/>
<dbReference type="GO" id="GO:0006631">
    <property type="term" value="P:fatty acid metabolic process"/>
    <property type="evidence" value="ECO:0007669"/>
    <property type="project" value="UniProtKB-KW"/>
</dbReference>
<dbReference type="EMBL" id="WJQU01003058">
    <property type="protein sequence ID" value="KAJ6628030.1"/>
    <property type="molecule type" value="Genomic_DNA"/>
</dbReference>
<sequence>MNVIQKLSLSHIRLCSVLPNRSYCVQPAKQTVTTENDGVRTIVLNNPKTRNSLSVDMMTQLLKDIKRNRDDEQLRCIVLTASDGKVFSAGHNLKELTKDSGIDYHKLVFAKATELMLEILKSPVPVIAKVDGLAAAAGCQLIAACDLVVCTDRSSFSTPGASFGIFCSTPGIQVVRNIPKKKAAYMLFTGLPLSAQEALTAGLVSSCVVPDQLDAEVEKICNAIKTKSRAVVELGKKFYYEQQSMDIHVAYKYGEQVMVDNLALPDGQEGIRSFIEKRKPNWSHSRD</sequence>
<dbReference type="GO" id="GO:0005739">
    <property type="term" value="C:mitochondrion"/>
    <property type="evidence" value="ECO:0007669"/>
    <property type="project" value="UniProtKB-SubCell"/>
</dbReference>
<evidence type="ECO:0000256" key="3">
    <source>
        <dbReference type="ARBA" id="ARBA00022946"/>
    </source>
</evidence>
<dbReference type="Pfam" id="PF00378">
    <property type="entry name" value="ECH_1"/>
    <property type="match status" value="1"/>
</dbReference>
<dbReference type="Proteomes" id="UP001151699">
    <property type="component" value="Unassembled WGS sequence"/>
</dbReference>
<evidence type="ECO:0000256" key="7">
    <source>
        <dbReference type="ARBA" id="ARBA00040545"/>
    </source>
</evidence>
<keyword evidence="4" id="KW-0443">Lipid metabolism</keyword>
<name>A0A9Q0MMP7_9DIPT</name>
<comment type="caution">
    <text evidence="8">The sequence shown here is derived from an EMBL/GenBank/DDBJ whole genome shotgun (WGS) entry which is preliminary data.</text>
</comment>
<dbReference type="Gene3D" id="3.90.226.10">
    <property type="entry name" value="2-enoyl-CoA Hydratase, Chain A, domain 1"/>
    <property type="match status" value="1"/>
</dbReference>
<proteinExistence type="predicted"/>
<dbReference type="CDD" id="cd06558">
    <property type="entry name" value="crotonase-like"/>
    <property type="match status" value="1"/>
</dbReference>
<protein>
    <recommendedName>
        <fullName evidence="7">Enoyl-CoA hydratase domain-containing protein 3, mitochondrial</fullName>
    </recommendedName>
</protein>
<evidence type="ECO:0000256" key="6">
    <source>
        <dbReference type="ARBA" id="ARBA00037410"/>
    </source>
</evidence>
<dbReference type="GO" id="GO:0016836">
    <property type="term" value="F:hydro-lyase activity"/>
    <property type="evidence" value="ECO:0007669"/>
    <property type="project" value="TreeGrafter"/>
</dbReference>
<comment type="subcellular location">
    <subcellularLocation>
        <location evidence="1">Mitochondrion</location>
    </subcellularLocation>
</comment>
<dbReference type="InterPro" id="IPR052377">
    <property type="entry name" value="Mitochondrial_ECH-domain"/>
</dbReference>
<evidence type="ECO:0000313" key="8">
    <source>
        <dbReference type="EMBL" id="KAJ6628030.1"/>
    </source>
</evidence>
<dbReference type="InterPro" id="IPR001753">
    <property type="entry name" value="Enoyl-CoA_hydra/iso"/>
</dbReference>
<evidence type="ECO:0000313" key="9">
    <source>
        <dbReference type="Proteomes" id="UP001151699"/>
    </source>
</evidence>
<evidence type="ECO:0000256" key="1">
    <source>
        <dbReference type="ARBA" id="ARBA00004173"/>
    </source>
</evidence>
<dbReference type="Gene3D" id="1.10.12.10">
    <property type="entry name" value="Lyase 2-enoyl-coa Hydratase, Chain A, domain 2"/>
    <property type="match status" value="1"/>
</dbReference>
<keyword evidence="9" id="KW-1185">Reference proteome</keyword>
<evidence type="ECO:0000256" key="2">
    <source>
        <dbReference type="ARBA" id="ARBA00022832"/>
    </source>
</evidence>
<keyword evidence="5" id="KW-0496">Mitochondrion</keyword>
<dbReference type="SUPFAM" id="SSF52096">
    <property type="entry name" value="ClpP/crotonase"/>
    <property type="match status" value="1"/>
</dbReference>
<evidence type="ECO:0000256" key="4">
    <source>
        <dbReference type="ARBA" id="ARBA00023098"/>
    </source>
</evidence>
<dbReference type="PANTHER" id="PTHR43602:SF1">
    <property type="entry name" value="ENOYL-COA HYDRATASE DOMAIN-CONTAINING PROTEIN 3, MITOCHONDRIAL"/>
    <property type="match status" value="1"/>
</dbReference>
<gene>
    <name evidence="8" type="primary">Echdc3</name>
    <name evidence="8" type="ORF">Bhyg_16234</name>
</gene>
<dbReference type="InterPro" id="IPR014748">
    <property type="entry name" value="Enoyl-CoA_hydra_C"/>
</dbReference>
<keyword evidence="3" id="KW-0809">Transit peptide</keyword>
<accession>A0A9Q0MMP7</accession>
<evidence type="ECO:0000256" key="5">
    <source>
        <dbReference type="ARBA" id="ARBA00023128"/>
    </source>
</evidence>
<dbReference type="PANTHER" id="PTHR43602">
    <property type="match status" value="1"/>
</dbReference>